<feature type="domain" description="AMP-dependent synthetase/ligase" evidence="1">
    <location>
        <begin position="15"/>
        <end position="109"/>
    </location>
</feature>
<dbReference type="GO" id="GO:0043041">
    <property type="term" value="P:amino acid activation for nonribosomal peptide biosynthetic process"/>
    <property type="evidence" value="ECO:0007669"/>
    <property type="project" value="TreeGrafter"/>
</dbReference>
<comment type="caution">
    <text evidence="2">The sequence shown here is derived from an EMBL/GenBank/DDBJ whole genome shotgun (WGS) entry which is preliminary data.</text>
</comment>
<dbReference type="EMBL" id="NGFN01000797">
    <property type="protein sequence ID" value="OUC75720.1"/>
    <property type="molecule type" value="Genomic_DNA"/>
</dbReference>
<dbReference type="InterPro" id="IPR000873">
    <property type="entry name" value="AMP-dep_synth/lig_dom"/>
</dbReference>
<dbReference type="Gene3D" id="3.30.300.30">
    <property type="match status" value="1"/>
</dbReference>
<dbReference type="Pfam" id="PF00501">
    <property type="entry name" value="AMP-binding"/>
    <property type="match status" value="1"/>
</dbReference>
<reference evidence="2 3" key="1">
    <citation type="submission" date="2017-05" db="EMBL/GenBank/DDBJ databases">
        <title>Biotechnological potential of actinobacteria isolated from South African environments.</title>
        <authorList>
            <person name="Le Roes-Hill M."/>
            <person name="Prins A."/>
            <person name="Durrell K.A."/>
        </authorList>
    </citation>
    <scope>NUCLEOTIDE SEQUENCE [LARGE SCALE GENOMIC DNA]</scope>
    <source>
        <strain evidence="2 3">HMC13</strain>
    </source>
</reference>
<evidence type="ECO:0000259" key="1">
    <source>
        <dbReference type="Pfam" id="PF00501"/>
    </source>
</evidence>
<keyword evidence="3" id="KW-1185">Reference proteome</keyword>
<dbReference type="RefSeq" id="WP_143645893.1">
    <property type="nucleotide sequence ID" value="NZ_NGFN01000797.1"/>
</dbReference>
<dbReference type="AlphaFoldDB" id="A0A243Q374"/>
<evidence type="ECO:0000313" key="2">
    <source>
        <dbReference type="EMBL" id="OUC75720.1"/>
    </source>
</evidence>
<gene>
    <name evidence="2" type="ORF">CA983_44245</name>
</gene>
<dbReference type="GO" id="GO:0044550">
    <property type="term" value="P:secondary metabolite biosynthetic process"/>
    <property type="evidence" value="ECO:0007669"/>
    <property type="project" value="TreeGrafter"/>
</dbReference>
<dbReference type="Proteomes" id="UP000195105">
    <property type="component" value="Unassembled WGS sequence"/>
</dbReference>
<dbReference type="InterPro" id="IPR042099">
    <property type="entry name" value="ANL_N_sf"/>
</dbReference>
<dbReference type="SUPFAM" id="SSF56801">
    <property type="entry name" value="Acetyl-CoA synthetase-like"/>
    <property type="match status" value="1"/>
</dbReference>
<dbReference type="Gene3D" id="3.40.50.12780">
    <property type="entry name" value="N-terminal domain of ligase-like"/>
    <property type="match status" value="1"/>
</dbReference>
<dbReference type="GO" id="GO:0031177">
    <property type="term" value="F:phosphopantetheine binding"/>
    <property type="evidence" value="ECO:0007669"/>
    <property type="project" value="TreeGrafter"/>
</dbReference>
<proteinExistence type="predicted"/>
<name>A0A243Q374_9ACTN</name>
<sequence>LIATPTVLSGLDPAACPRVRTVAVAGEPCPRPLADRWARQAAFHNCCGPTETTIVNTMGRHDPAAPLLTIGRPTPNNTVYVLDADRRPLPVGETGEMWAGGDCVSAGYLGDDALNAERYAPDPFLGGGRRMFRTRDLGRWTPDGELEHLGRTDDQVKVRGFRVELDSVSSVLETAAGCTRAVTLKRDARTLVSFVCPADVDPDTARRAVADALPYYCVPEQVLPLAFLPETDRGKVDKQALLTMLDERLAVAR</sequence>
<protein>
    <submittedName>
        <fullName evidence="2">Peptide synthetase</fullName>
    </submittedName>
</protein>
<feature type="non-terminal residue" evidence="2">
    <location>
        <position position="1"/>
    </location>
</feature>
<dbReference type="PANTHER" id="PTHR45527">
    <property type="entry name" value="NONRIBOSOMAL PEPTIDE SYNTHETASE"/>
    <property type="match status" value="1"/>
</dbReference>
<dbReference type="PANTHER" id="PTHR45527:SF1">
    <property type="entry name" value="FATTY ACID SYNTHASE"/>
    <property type="match status" value="1"/>
</dbReference>
<evidence type="ECO:0000313" key="3">
    <source>
        <dbReference type="Proteomes" id="UP000195105"/>
    </source>
</evidence>
<accession>A0A243Q374</accession>
<dbReference type="GO" id="GO:0005737">
    <property type="term" value="C:cytoplasm"/>
    <property type="evidence" value="ECO:0007669"/>
    <property type="project" value="TreeGrafter"/>
</dbReference>
<organism evidence="2 3">
    <name type="scientific">Streptomyces swartbergensis</name>
    <dbReference type="NCBI Taxonomy" id="487165"/>
    <lineage>
        <taxon>Bacteria</taxon>
        <taxon>Bacillati</taxon>
        <taxon>Actinomycetota</taxon>
        <taxon>Actinomycetes</taxon>
        <taxon>Kitasatosporales</taxon>
        <taxon>Streptomycetaceae</taxon>
        <taxon>Streptomyces</taxon>
    </lineage>
</organism>
<dbReference type="InterPro" id="IPR045851">
    <property type="entry name" value="AMP-bd_C_sf"/>
</dbReference>